<dbReference type="InterPro" id="IPR039650">
    <property type="entry name" value="HdrA-like"/>
</dbReference>
<evidence type="ECO:0000256" key="8">
    <source>
        <dbReference type="ARBA" id="ARBA00023014"/>
    </source>
</evidence>
<feature type="domain" description="4Fe-4S ferredoxin-type" evidence="9">
    <location>
        <begin position="110"/>
        <end position="139"/>
    </location>
</feature>
<feature type="domain" description="4Fe-4S ferredoxin-type" evidence="9">
    <location>
        <begin position="285"/>
        <end position="314"/>
    </location>
</feature>
<dbReference type="Gene3D" id="3.30.70.20">
    <property type="match status" value="4"/>
</dbReference>
<keyword evidence="7" id="KW-0408">Iron</keyword>
<evidence type="ECO:0000256" key="3">
    <source>
        <dbReference type="ARBA" id="ARBA00022485"/>
    </source>
</evidence>
<dbReference type="Gene3D" id="3.50.50.60">
    <property type="entry name" value="FAD/NAD(P)-binding domain"/>
    <property type="match status" value="1"/>
</dbReference>
<dbReference type="PANTHER" id="PTHR43498:SF1">
    <property type="entry name" value="COB--COM HETERODISULFIDE REDUCTASE IRON-SULFUR SUBUNIT A"/>
    <property type="match status" value="1"/>
</dbReference>
<dbReference type="InterPro" id="IPR017896">
    <property type="entry name" value="4Fe4S_Fe-S-bd"/>
</dbReference>
<dbReference type="Pfam" id="PF00037">
    <property type="entry name" value="Fer4"/>
    <property type="match status" value="1"/>
</dbReference>
<dbReference type="GO" id="GO:0046872">
    <property type="term" value="F:metal ion binding"/>
    <property type="evidence" value="ECO:0007669"/>
    <property type="project" value="UniProtKB-KW"/>
</dbReference>
<keyword evidence="11" id="KW-1185">Reference proteome</keyword>
<feature type="domain" description="4Fe-4S ferredoxin-type" evidence="9">
    <location>
        <begin position="1157"/>
        <end position="1186"/>
    </location>
</feature>
<evidence type="ECO:0000256" key="1">
    <source>
        <dbReference type="ARBA" id="ARBA00001974"/>
    </source>
</evidence>
<keyword evidence="3" id="KW-0004">4Fe-4S</keyword>
<dbReference type="InterPro" id="IPR017900">
    <property type="entry name" value="4Fe4S_Fe_S_CS"/>
</dbReference>
<dbReference type="Proteomes" id="UP000539642">
    <property type="component" value="Unassembled WGS sequence"/>
</dbReference>
<feature type="domain" description="4Fe-4S ferredoxin-type" evidence="9">
    <location>
        <begin position="170"/>
        <end position="199"/>
    </location>
</feature>
<comment type="caution">
    <text evidence="10">The sequence shown here is derived from an EMBL/GenBank/DDBJ whole genome shotgun (WGS) entry which is preliminary data.</text>
</comment>
<dbReference type="GO" id="GO:0051912">
    <property type="term" value="F:CoB--CoM heterodisulfide reductase activity"/>
    <property type="evidence" value="ECO:0007669"/>
    <property type="project" value="UniProtKB-EC"/>
</dbReference>
<dbReference type="PROSITE" id="PS51379">
    <property type="entry name" value="4FE4S_FER_2"/>
    <property type="match status" value="8"/>
</dbReference>
<keyword evidence="5" id="KW-0285">Flavoprotein</keyword>
<keyword evidence="5" id="KW-0274">FAD</keyword>
<dbReference type="Pfam" id="PF13237">
    <property type="entry name" value="Fer4_10"/>
    <property type="match status" value="1"/>
</dbReference>
<feature type="domain" description="4Fe-4S ferredoxin-type" evidence="9">
    <location>
        <begin position="1187"/>
        <end position="1216"/>
    </location>
</feature>
<evidence type="ECO:0000256" key="4">
    <source>
        <dbReference type="ARBA" id="ARBA00022723"/>
    </source>
</evidence>
<sequence>MNSEHSQQPQTTSPLSGSVMVIGGGISGMQSALDLANAGFKVYLVENSPAIGGKMAQLDKTFPTNDCSMCIVSPKLVEVGRHLNIELLTWSEVTGLTGEAGNFTATVSSHARYVDISKCTGCGACELACPVTQISYFPQEPVEGEKKKGGREKRIIRGPGAPLPQRLHPWTFEVAADKCSKCGNCFRACLHGAISWEKGGVASVIADKCTGCGACFTACPEKFSAVTIAEAPEIDKSLGAAIVARSAALKKEMAGRDERNCIRCGLCAMTCKKVMRIGALKMVTEGIEASLDTCQVCGACVSVCPVSFLAIDQVTNKTPQPLYNTFNEGLNLRHPVNILYPQAVPRVPVIDEVSCVHLNTGSCGICQSVCGPGAIDYGLKGSEREVRVGSIVFAPGFEVFDAKRRGEFGYGLYKNVVTSIEFERLLSASGPTSGTVQRPGDGKHPKKIAWIQCVGSRDHSCDRDYCSSVCCMYATKEAYIAREHDSAIEPTIFYIDMRSFGKNFDAYVERAKERNIRFVRAMVSRVFEDPQTGDLELRYVDDSGWRVTENFDMVVLSVGVQIAARTRDLATMLGIELDRYGFAVSQAFTPLASSRPGIYVGGVINGPKDIPETVIEASGAAQAASAGLALARGTEVTVEALPAERVPEAGEELRIGVFVCHCGTNIASVVDVAAVAEYARTLPGVVYAGHPLYTCSQDSQESIRAIISEHRLNRLVVAACSPSTHEPLFMSTLRQAGINKYFFDMANIRDQCSWVHPHDPQLATEKSRRLVRMAVANATQAEPLAELEFDVNPSLLVIGGGVAGMTAAVEAARQGFSVYLVERQPALGGQVVHLGRSWDGQDFSRYLLELQEQVENNDRIRVFLNSEVVEHSGFVGAFSTDIMTPTGALRTVAHGAIIVATGAEEARPDLHGLGTADHVMTQTDFEARLLGERRSVPGHVVMLQCAGSRATVVPATYSEPDTGTPCDTSATGGGAADHLPYCSRVCCNQAVKNALHLKEINPAARIDILYRDMRTYGLGELQYQKARRLGINFIRFDPHDNPPEIEVAERGIRIEIRDPSIGRKVSLAPDLLVLSTGMKPRDTEELASMLRVPRNGNGFFIEAHAKLRPVDLPSEGLFMAGTVHAPKDVSETIAQAQAAVARAAILLSKKNLRLSGVVSRVDPTHCAVCLTCVRACPYGVPFINAEHTAEINPALCQGCGICVAECPAKAITLGRYQDVNLKAKIRSYAQAMPEAITVEESHDG</sequence>
<dbReference type="PRINTS" id="PR00368">
    <property type="entry name" value="FADPNR"/>
</dbReference>
<feature type="domain" description="4Fe-4S ferredoxin-type" evidence="9">
    <location>
        <begin position="200"/>
        <end position="231"/>
    </location>
</feature>
<comment type="cofactor">
    <cofactor evidence="1">
        <name>FAD</name>
        <dbReference type="ChEBI" id="CHEBI:57692"/>
    </cofactor>
</comment>
<evidence type="ECO:0000259" key="9">
    <source>
        <dbReference type="PROSITE" id="PS51379"/>
    </source>
</evidence>
<keyword evidence="6 10" id="KW-0560">Oxidoreductase</keyword>
<dbReference type="EMBL" id="JACHEO010000008">
    <property type="protein sequence ID" value="MBB5348008.1"/>
    <property type="molecule type" value="Genomic_DNA"/>
</dbReference>
<reference evidence="10 11" key="1">
    <citation type="submission" date="2020-08" db="EMBL/GenBank/DDBJ databases">
        <title>Genomic Encyclopedia of Type Strains, Phase IV (KMG-IV): sequencing the most valuable type-strain genomes for metagenomic binning, comparative biology and taxonomic classification.</title>
        <authorList>
            <person name="Goeker M."/>
        </authorList>
    </citation>
    <scope>NUCLEOTIDE SEQUENCE [LARGE SCALE GENOMIC DNA]</scope>
    <source>
        <strain evidence="10 11">DSM 28570</strain>
    </source>
</reference>
<feature type="domain" description="4Fe-4S ferredoxin-type" evidence="9">
    <location>
        <begin position="346"/>
        <end position="380"/>
    </location>
</feature>
<proteinExistence type="inferred from homology"/>
<dbReference type="Pfam" id="PF12838">
    <property type="entry name" value="Fer4_7"/>
    <property type="match status" value="2"/>
</dbReference>
<dbReference type="InterPro" id="IPR036188">
    <property type="entry name" value="FAD/NAD-bd_sf"/>
</dbReference>
<keyword evidence="4" id="KW-0479">Metal-binding</keyword>
<protein>
    <submittedName>
        <fullName evidence="10">Heterodisulfide reductase subunit A</fullName>
        <ecNumber evidence="10">1.8.98.1</ecNumber>
    </submittedName>
</protein>
<name>A0A840UZD0_9BACT</name>
<dbReference type="Gene3D" id="3.40.50.720">
    <property type="entry name" value="NAD(P)-binding Rossmann-like Domain"/>
    <property type="match status" value="1"/>
</dbReference>
<accession>A0A840UZD0</accession>
<dbReference type="AlphaFoldDB" id="A0A840UZD0"/>
<dbReference type="PROSITE" id="PS00198">
    <property type="entry name" value="4FE4S_FER_1"/>
    <property type="match status" value="4"/>
</dbReference>
<keyword evidence="8" id="KW-0411">Iron-sulfur</keyword>
<dbReference type="GO" id="GO:0051539">
    <property type="term" value="F:4 iron, 4 sulfur cluster binding"/>
    <property type="evidence" value="ECO:0007669"/>
    <property type="project" value="UniProtKB-KW"/>
</dbReference>
<evidence type="ECO:0000313" key="11">
    <source>
        <dbReference type="Proteomes" id="UP000539642"/>
    </source>
</evidence>
<evidence type="ECO:0000256" key="5">
    <source>
        <dbReference type="ARBA" id="ARBA00022827"/>
    </source>
</evidence>
<dbReference type="PANTHER" id="PTHR43498">
    <property type="entry name" value="FERREDOXIN:COB-COM HETERODISULFIDE REDUCTASE SUBUNIT A"/>
    <property type="match status" value="1"/>
</dbReference>
<dbReference type="SUPFAM" id="SSF51905">
    <property type="entry name" value="FAD/NAD(P)-binding domain"/>
    <property type="match status" value="2"/>
</dbReference>
<evidence type="ECO:0000256" key="6">
    <source>
        <dbReference type="ARBA" id="ARBA00023002"/>
    </source>
</evidence>
<comment type="similarity">
    <text evidence="2">Belongs to the HdrA family.</text>
</comment>
<dbReference type="PRINTS" id="PR00469">
    <property type="entry name" value="PNDRDTASEII"/>
</dbReference>
<organism evidence="10 11">
    <name type="scientific">Desulfoprunum benzoelyticum</name>
    <dbReference type="NCBI Taxonomy" id="1506996"/>
    <lineage>
        <taxon>Bacteria</taxon>
        <taxon>Pseudomonadati</taxon>
        <taxon>Thermodesulfobacteriota</taxon>
        <taxon>Desulfobulbia</taxon>
        <taxon>Desulfobulbales</taxon>
        <taxon>Desulfobulbaceae</taxon>
        <taxon>Desulfoprunum</taxon>
    </lineage>
</organism>
<dbReference type="Pfam" id="PF12831">
    <property type="entry name" value="FAD_oxidored"/>
    <property type="match status" value="2"/>
</dbReference>
<gene>
    <name evidence="10" type="ORF">HNQ81_001739</name>
</gene>
<dbReference type="SUPFAM" id="SSF54862">
    <property type="entry name" value="4Fe-4S ferredoxins"/>
    <property type="match status" value="2"/>
</dbReference>
<feature type="domain" description="4Fe-4S ferredoxin-type" evidence="9">
    <location>
        <begin position="252"/>
        <end position="280"/>
    </location>
</feature>
<evidence type="ECO:0000256" key="7">
    <source>
        <dbReference type="ARBA" id="ARBA00023004"/>
    </source>
</evidence>
<dbReference type="EC" id="1.8.98.1" evidence="10"/>
<evidence type="ECO:0000313" key="10">
    <source>
        <dbReference type="EMBL" id="MBB5348008.1"/>
    </source>
</evidence>
<dbReference type="RefSeq" id="WP_183350329.1">
    <property type="nucleotide sequence ID" value="NZ_JAFFQB010000018.1"/>
</dbReference>
<evidence type="ECO:0000256" key="2">
    <source>
        <dbReference type="ARBA" id="ARBA00006561"/>
    </source>
</evidence>